<feature type="transmembrane region" description="Helical" evidence="6">
    <location>
        <begin position="98"/>
        <end position="115"/>
    </location>
</feature>
<proteinExistence type="predicted"/>
<reference evidence="10" key="1">
    <citation type="journal article" date="2019" name="Int. J. Syst. Evol. Microbiol.">
        <title>The Global Catalogue of Microorganisms (GCM) 10K type strain sequencing project: providing services to taxonomists for standard genome sequencing and annotation.</title>
        <authorList>
            <consortium name="The Broad Institute Genomics Platform"/>
            <consortium name="The Broad Institute Genome Sequencing Center for Infectious Disease"/>
            <person name="Wu L."/>
            <person name="Ma J."/>
        </authorList>
    </citation>
    <scope>NUCLEOTIDE SEQUENCE [LARGE SCALE GENOMIC DNA]</scope>
    <source>
        <strain evidence="10">CCUG 15531</strain>
    </source>
</reference>
<feature type="transmembrane region" description="Helical" evidence="6">
    <location>
        <begin position="337"/>
        <end position="357"/>
    </location>
</feature>
<feature type="transmembrane region" description="Helical" evidence="6">
    <location>
        <begin position="429"/>
        <end position="446"/>
    </location>
</feature>
<evidence type="ECO:0000259" key="8">
    <source>
        <dbReference type="Pfam" id="PF13726"/>
    </source>
</evidence>
<name>A0ABW4MN46_9BACI</name>
<comment type="caution">
    <text evidence="9">The sequence shown here is derived from an EMBL/GenBank/DDBJ whole genome shotgun (WGS) entry which is preliminary data.</text>
</comment>
<evidence type="ECO:0000256" key="1">
    <source>
        <dbReference type="ARBA" id="ARBA00004651"/>
    </source>
</evidence>
<evidence type="ECO:0000256" key="5">
    <source>
        <dbReference type="ARBA" id="ARBA00023136"/>
    </source>
</evidence>
<dbReference type="PANTHER" id="PTHR37821:SF1">
    <property type="entry name" value="AMINO ACID TRANSPORTER YUIF-RELATED"/>
    <property type="match status" value="1"/>
</dbReference>
<feature type="transmembrane region" description="Helical" evidence="6">
    <location>
        <begin position="146"/>
        <end position="170"/>
    </location>
</feature>
<protein>
    <submittedName>
        <fullName evidence="9">Na+/H+ antiporter family protein</fullName>
    </submittedName>
</protein>
<feature type="domain" description="Na+/H+ antiporter NhaC-like C-terminal" evidence="7">
    <location>
        <begin position="150"/>
        <end position="441"/>
    </location>
</feature>
<gene>
    <name evidence="9" type="ORF">ACFSFW_08940</name>
</gene>
<evidence type="ECO:0000256" key="2">
    <source>
        <dbReference type="ARBA" id="ARBA00022475"/>
    </source>
</evidence>
<feature type="transmembrane region" description="Helical" evidence="6">
    <location>
        <begin position="369"/>
        <end position="394"/>
    </location>
</feature>
<dbReference type="PANTHER" id="PTHR37821">
    <property type="entry name" value="AMINO ACID TRANSPORTER YUIF-RELATED"/>
    <property type="match status" value="1"/>
</dbReference>
<organism evidence="9 10">
    <name type="scientific">Fredinandcohnia salidurans</name>
    <dbReference type="NCBI Taxonomy" id="2595041"/>
    <lineage>
        <taxon>Bacteria</taxon>
        <taxon>Bacillati</taxon>
        <taxon>Bacillota</taxon>
        <taxon>Bacilli</taxon>
        <taxon>Bacillales</taxon>
        <taxon>Bacillaceae</taxon>
        <taxon>Fredinandcohnia</taxon>
    </lineage>
</organism>
<dbReference type="RefSeq" id="WP_388037320.1">
    <property type="nucleotide sequence ID" value="NZ_JBHUEK010000010.1"/>
</dbReference>
<dbReference type="Proteomes" id="UP001597227">
    <property type="component" value="Unassembled WGS sequence"/>
</dbReference>
<feature type="transmembrane region" description="Helical" evidence="6">
    <location>
        <begin position="190"/>
        <end position="213"/>
    </location>
</feature>
<evidence type="ECO:0000256" key="4">
    <source>
        <dbReference type="ARBA" id="ARBA00022989"/>
    </source>
</evidence>
<keyword evidence="3 6" id="KW-0812">Transmembrane</keyword>
<accession>A0ABW4MN46</accession>
<feature type="transmembrane region" description="Helical" evidence="6">
    <location>
        <begin position="268"/>
        <end position="287"/>
    </location>
</feature>
<dbReference type="EMBL" id="JBHUEK010000010">
    <property type="protein sequence ID" value="MFD1778792.1"/>
    <property type="molecule type" value="Genomic_DNA"/>
</dbReference>
<sequence>MNAVVIAVLVMLILSLFRINVVIALAIGAIVGGLTGGLDIATTVSTFTEGLGGNATVALSYALLGSFAVAISKTGLPDAMVDLAIKLVGKQGDSKRKTYSKVLIILIILAISISSQNIVPVHIAFIPILIPPLLKVFNELEIDRRLIATVITFGLTAPYIALPVGFGEIFHGLLQQYMLDSGLEVAKRDIPIAMLIPTAGMVVGLLIAVLFSYRKPKQYKTIEIANESGSDVITTYTKKSISFAILAVLVTLGIQLTLSQVFDVDGMIFGALAGIAVLYFSGSMKVSQADEVITSGMKMMAFIGFVMITASGFASVIKETGHVEALVSQSAELIGGNLSLAALMMLIVGLLITLGIGSSFSTIPIIATIFVPLCMEVGFSPMATIALVGTAAALGDAGSPASDSTLGPTAGLNVDGQHNHIWDTCVPTFIHYNIPLIIFGWIAAIIL</sequence>
<feature type="transmembrane region" description="Helical" evidence="6">
    <location>
        <begin position="299"/>
        <end position="317"/>
    </location>
</feature>
<keyword evidence="2" id="KW-1003">Cell membrane</keyword>
<evidence type="ECO:0000256" key="3">
    <source>
        <dbReference type="ARBA" id="ARBA00022692"/>
    </source>
</evidence>
<keyword evidence="4 6" id="KW-1133">Transmembrane helix</keyword>
<evidence type="ECO:0000313" key="10">
    <source>
        <dbReference type="Proteomes" id="UP001597227"/>
    </source>
</evidence>
<feature type="transmembrane region" description="Helical" evidence="6">
    <location>
        <begin position="243"/>
        <end position="262"/>
    </location>
</feature>
<feature type="domain" description="Putative Na+/H+ antiporter N-terminal" evidence="8">
    <location>
        <begin position="2"/>
        <end position="87"/>
    </location>
</feature>
<dbReference type="InterPro" id="IPR052576">
    <property type="entry name" value="AA_Transporter-Related"/>
</dbReference>
<dbReference type="Pfam" id="PF03553">
    <property type="entry name" value="Na_H_antiporter"/>
    <property type="match status" value="1"/>
</dbReference>
<dbReference type="InterPro" id="IPR032813">
    <property type="entry name" value="Na_H_antiport_N"/>
</dbReference>
<evidence type="ECO:0000313" key="9">
    <source>
        <dbReference type="EMBL" id="MFD1778792.1"/>
    </source>
</evidence>
<dbReference type="InterPro" id="IPR018461">
    <property type="entry name" value="Na/H_Antiport_NhaC-like_C"/>
</dbReference>
<dbReference type="PRINTS" id="PR00173">
    <property type="entry name" value="EDTRNSPORT"/>
</dbReference>
<evidence type="ECO:0000259" key="7">
    <source>
        <dbReference type="Pfam" id="PF03553"/>
    </source>
</evidence>
<feature type="transmembrane region" description="Helical" evidence="6">
    <location>
        <begin position="50"/>
        <end position="71"/>
    </location>
</feature>
<comment type="subcellular location">
    <subcellularLocation>
        <location evidence="1">Cell membrane</location>
        <topology evidence="1">Multi-pass membrane protein</topology>
    </subcellularLocation>
</comment>
<keyword evidence="10" id="KW-1185">Reference proteome</keyword>
<keyword evidence="5 6" id="KW-0472">Membrane</keyword>
<dbReference type="Pfam" id="PF13726">
    <property type="entry name" value="Na_H_antiport_2"/>
    <property type="match status" value="1"/>
</dbReference>
<evidence type="ECO:0000256" key="6">
    <source>
        <dbReference type="SAM" id="Phobius"/>
    </source>
</evidence>